<dbReference type="Proteomes" id="UP000198959">
    <property type="component" value="Unassembled WGS sequence"/>
</dbReference>
<dbReference type="InterPro" id="IPR016181">
    <property type="entry name" value="Acyl_CoA_acyltransferase"/>
</dbReference>
<reference evidence="3" key="1">
    <citation type="submission" date="2016-06" db="EMBL/GenBank/DDBJ databases">
        <authorList>
            <person name="Varghese N."/>
            <person name="Submissions Spin"/>
        </authorList>
    </citation>
    <scope>NUCLEOTIDE SEQUENCE [LARGE SCALE GENOMIC DNA]</scope>
    <source>
        <strain evidence="3">DSM 43817</strain>
    </source>
</reference>
<keyword evidence="3" id="KW-1185">Reference proteome</keyword>
<dbReference type="PANTHER" id="PTHR43441">
    <property type="entry name" value="RIBOSOMAL-PROTEIN-SERINE ACETYLTRANSFERASE"/>
    <property type="match status" value="1"/>
</dbReference>
<protein>
    <submittedName>
        <fullName evidence="2">Protein N-acetyltransferase, RimJ/RimL family</fullName>
    </submittedName>
</protein>
<dbReference type="InterPro" id="IPR000182">
    <property type="entry name" value="GNAT_dom"/>
</dbReference>
<feature type="domain" description="N-acetyltransferase" evidence="1">
    <location>
        <begin position="22"/>
        <end position="186"/>
    </location>
</feature>
<gene>
    <name evidence="2" type="ORF">GA0074692_1184</name>
</gene>
<name>A0A1C6RW55_9ACTN</name>
<dbReference type="PROSITE" id="PS51186">
    <property type="entry name" value="GNAT"/>
    <property type="match status" value="1"/>
</dbReference>
<dbReference type="EMBL" id="FMHW01000002">
    <property type="protein sequence ID" value="SCL21471.1"/>
    <property type="molecule type" value="Genomic_DNA"/>
</dbReference>
<dbReference type="PANTHER" id="PTHR43441:SF2">
    <property type="entry name" value="FAMILY ACETYLTRANSFERASE, PUTATIVE (AFU_ORTHOLOGUE AFUA_7G00850)-RELATED"/>
    <property type="match status" value="1"/>
</dbReference>
<evidence type="ECO:0000313" key="2">
    <source>
        <dbReference type="EMBL" id="SCL21471.1"/>
    </source>
</evidence>
<dbReference type="SUPFAM" id="SSF55729">
    <property type="entry name" value="Acyl-CoA N-acyltransferases (Nat)"/>
    <property type="match status" value="1"/>
</dbReference>
<dbReference type="Pfam" id="PF13302">
    <property type="entry name" value="Acetyltransf_3"/>
    <property type="match status" value="1"/>
</dbReference>
<dbReference type="GO" id="GO:0008999">
    <property type="term" value="F:protein-N-terminal-alanine acetyltransferase activity"/>
    <property type="evidence" value="ECO:0007669"/>
    <property type="project" value="TreeGrafter"/>
</dbReference>
<sequence length="192" mass="21034">MDSSHPPVAGIVHQAPAPGSTVRLRPVTEDDLAMLRRFVVEPGLVGLDWAGFRDAAAPARRFAEDGYLGERVGGLIVQVEPAADAPAGFLSYLQSQYGGRTPYWEIGIVLLPEWRGQGIGWRAQALLCDYLFSHTPAQRIQASTHPENAAEQRSLGKAGFQLEGVVRAGEFRAGAWRDVWLYSRLRDDPSPL</sequence>
<organism evidence="2 3">
    <name type="scientific">Micromonospora pallida</name>
    <dbReference type="NCBI Taxonomy" id="145854"/>
    <lineage>
        <taxon>Bacteria</taxon>
        <taxon>Bacillati</taxon>
        <taxon>Actinomycetota</taxon>
        <taxon>Actinomycetes</taxon>
        <taxon>Micromonosporales</taxon>
        <taxon>Micromonosporaceae</taxon>
        <taxon>Micromonospora</taxon>
    </lineage>
</organism>
<keyword evidence="2" id="KW-0808">Transferase</keyword>
<proteinExistence type="predicted"/>
<dbReference type="GO" id="GO:1990189">
    <property type="term" value="F:protein N-terminal-serine acetyltransferase activity"/>
    <property type="evidence" value="ECO:0007669"/>
    <property type="project" value="TreeGrafter"/>
</dbReference>
<evidence type="ECO:0000259" key="1">
    <source>
        <dbReference type="PROSITE" id="PS51186"/>
    </source>
</evidence>
<dbReference type="STRING" id="145854.GA0074692_1184"/>
<dbReference type="RefSeq" id="WP_091640151.1">
    <property type="nucleotide sequence ID" value="NZ_FMHW01000002.1"/>
</dbReference>
<accession>A0A1C6RW55</accession>
<evidence type="ECO:0000313" key="3">
    <source>
        <dbReference type="Proteomes" id="UP000198959"/>
    </source>
</evidence>
<dbReference type="OrthoDB" id="9814648at2"/>
<dbReference type="InterPro" id="IPR051908">
    <property type="entry name" value="Ribosomal_N-acetyltransferase"/>
</dbReference>
<dbReference type="Gene3D" id="3.40.630.30">
    <property type="match status" value="1"/>
</dbReference>
<dbReference type="AlphaFoldDB" id="A0A1C6RW55"/>
<dbReference type="GO" id="GO:0005737">
    <property type="term" value="C:cytoplasm"/>
    <property type="evidence" value="ECO:0007669"/>
    <property type="project" value="TreeGrafter"/>
</dbReference>
<dbReference type="CDD" id="cd04301">
    <property type="entry name" value="NAT_SF"/>
    <property type="match status" value="1"/>
</dbReference>